<dbReference type="GO" id="GO:0000049">
    <property type="term" value="F:tRNA binding"/>
    <property type="evidence" value="ECO:0007669"/>
    <property type="project" value="UniProtKB-UniRule"/>
</dbReference>
<comment type="similarity">
    <text evidence="5 8 10">Belongs to the PTH family.</text>
</comment>
<protein>
    <recommendedName>
        <fullName evidence="7 8">Peptidyl-tRNA hydrolase</fullName>
        <shortName evidence="8">Pth</shortName>
        <ecNumber evidence="1 8">3.1.1.29</ecNumber>
    </recommendedName>
</protein>
<dbReference type="Pfam" id="PF01195">
    <property type="entry name" value="Pept_tRNA_hydro"/>
    <property type="match status" value="1"/>
</dbReference>
<keyword evidence="3 8" id="KW-0378">Hydrolase</keyword>
<dbReference type="InterPro" id="IPR018171">
    <property type="entry name" value="Pept_tRNA_hydro_CS"/>
</dbReference>
<evidence type="ECO:0000256" key="8">
    <source>
        <dbReference type="HAMAP-Rule" id="MF_00083"/>
    </source>
</evidence>
<feature type="binding site" evidence="8">
    <location>
        <position position="78"/>
    </location>
    <ligand>
        <name>tRNA</name>
        <dbReference type="ChEBI" id="CHEBI:17843"/>
    </ligand>
</feature>
<dbReference type="InterPro" id="IPR036416">
    <property type="entry name" value="Pept_tRNA_hydro_sf"/>
</dbReference>
<dbReference type="SUPFAM" id="SSF53178">
    <property type="entry name" value="Peptidyl-tRNA hydrolase-like"/>
    <property type="match status" value="1"/>
</dbReference>
<feature type="active site" description="Proton acceptor" evidence="8">
    <location>
        <position position="30"/>
    </location>
</feature>
<comment type="catalytic activity">
    <reaction evidence="6 8 9">
        <text>an N-acyl-L-alpha-aminoacyl-tRNA + H2O = an N-acyl-L-amino acid + a tRNA + H(+)</text>
        <dbReference type="Rhea" id="RHEA:54448"/>
        <dbReference type="Rhea" id="RHEA-COMP:10123"/>
        <dbReference type="Rhea" id="RHEA-COMP:13883"/>
        <dbReference type="ChEBI" id="CHEBI:15377"/>
        <dbReference type="ChEBI" id="CHEBI:15378"/>
        <dbReference type="ChEBI" id="CHEBI:59874"/>
        <dbReference type="ChEBI" id="CHEBI:78442"/>
        <dbReference type="ChEBI" id="CHEBI:138191"/>
        <dbReference type="EC" id="3.1.1.29"/>
    </reaction>
</comment>
<dbReference type="Gene3D" id="3.40.50.1470">
    <property type="entry name" value="Peptidyl-tRNA hydrolase"/>
    <property type="match status" value="1"/>
</dbReference>
<dbReference type="PANTHER" id="PTHR17224:SF1">
    <property type="entry name" value="PEPTIDYL-TRNA HYDROLASE"/>
    <property type="match status" value="1"/>
</dbReference>
<evidence type="ECO:0000256" key="2">
    <source>
        <dbReference type="ARBA" id="ARBA00022555"/>
    </source>
</evidence>
<keyword evidence="12" id="KW-1185">Reference proteome</keyword>
<keyword evidence="8" id="KW-0963">Cytoplasm</keyword>
<dbReference type="PANTHER" id="PTHR17224">
    <property type="entry name" value="PEPTIDYL-TRNA HYDROLASE"/>
    <property type="match status" value="1"/>
</dbReference>
<dbReference type="EC" id="3.1.1.29" evidence="1 8"/>
<feature type="binding site" evidence="8">
    <location>
        <position position="76"/>
    </location>
    <ligand>
        <name>tRNA</name>
        <dbReference type="ChEBI" id="CHEBI:17843"/>
    </ligand>
</feature>
<feature type="site" description="Stabilizes the basic form of H active site to accept a proton" evidence="8">
    <location>
        <position position="103"/>
    </location>
</feature>
<dbReference type="HAMAP" id="MF_00083">
    <property type="entry name" value="Pept_tRNA_hydro_bact"/>
    <property type="match status" value="1"/>
</dbReference>
<dbReference type="GO" id="GO:0006515">
    <property type="term" value="P:protein quality control for misfolded or incompletely synthesized proteins"/>
    <property type="evidence" value="ECO:0007669"/>
    <property type="project" value="UniProtKB-UniRule"/>
</dbReference>
<dbReference type="CDD" id="cd00462">
    <property type="entry name" value="PTH"/>
    <property type="match status" value="1"/>
</dbReference>
<evidence type="ECO:0000313" key="11">
    <source>
        <dbReference type="EMBL" id="MCF4006805.1"/>
    </source>
</evidence>
<dbReference type="FunFam" id="3.40.50.1470:FF:000001">
    <property type="entry name" value="Peptidyl-tRNA hydrolase"/>
    <property type="match status" value="1"/>
</dbReference>
<evidence type="ECO:0000256" key="10">
    <source>
        <dbReference type="RuleBase" id="RU004320"/>
    </source>
</evidence>
<reference evidence="11" key="1">
    <citation type="submission" date="2022-01" db="EMBL/GenBank/DDBJ databases">
        <title>Corynebacterium sp. nov isolated from isolated from the feces of the greater white-fronted geese (Anser albifrons) at Poyang Lake, PR China.</title>
        <authorList>
            <person name="Liu Q."/>
        </authorList>
    </citation>
    <scope>NUCLEOTIDE SEQUENCE</scope>
    <source>
        <strain evidence="11">JCM 32435</strain>
    </source>
</reference>
<keyword evidence="2 8" id="KW-0820">tRNA-binding</keyword>
<feature type="site" description="Discriminates between blocked and unblocked aminoacyl-tRNA" evidence="8">
    <location>
        <position position="20"/>
    </location>
</feature>
<comment type="function">
    <text evidence="8">Hydrolyzes ribosome-free peptidyl-tRNAs (with 1 or more amino acids incorporated), which drop off the ribosome during protein synthesis, or as a result of ribosome stalling.</text>
</comment>
<accession>A0A9X1QRE8</accession>
<dbReference type="Proteomes" id="UP001139336">
    <property type="component" value="Unassembled WGS sequence"/>
</dbReference>
<comment type="function">
    <text evidence="8">Catalyzes the release of premature peptidyl moieties from peptidyl-tRNA molecules trapped in stalled 50S ribosomal subunits, and thus maintains levels of free tRNAs and 50S ribosomes.</text>
</comment>
<comment type="subcellular location">
    <subcellularLocation>
        <location evidence="8">Cytoplasm</location>
    </subcellularLocation>
</comment>
<dbReference type="AlphaFoldDB" id="A0A9X1QRE8"/>
<proteinExistence type="inferred from homology"/>
<name>A0A9X1QRE8_9CORY</name>
<dbReference type="PROSITE" id="PS01195">
    <property type="entry name" value="PEPT_TRNA_HYDROL_1"/>
    <property type="match status" value="1"/>
</dbReference>
<evidence type="ECO:0000256" key="4">
    <source>
        <dbReference type="ARBA" id="ARBA00022884"/>
    </source>
</evidence>
<evidence type="ECO:0000256" key="1">
    <source>
        <dbReference type="ARBA" id="ARBA00013260"/>
    </source>
</evidence>
<evidence type="ECO:0000256" key="7">
    <source>
        <dbReference type="ARBA" id="ARBA00050038"/>
    </source>
</evidence>
<organism evidence="11 12">
    <name type="scientific">Corynebacterium uropygiale</name>
    <dbReference type="NCBI Taxonomy" id="1775911"/>
    <lineage>
        <taxon>Bacteria</taxon>
        <taxon>Bacillati</taxon>
        <taxon>Actinomycetota</taxon>
        <taxon>Actinomycetes</taxon>
        <taxon>Mycobacteriales</taxon>
        <taxon>Corynebacteriaceae</taxon>
        <taxon>Corynebacterium</taxon>
    </lineage>
</organism>
<dbReference type="EMBL" id="JAKGSI010000003">
    <property type="protein sequence ID" value="MCF4006805.1"/>
    <property type="molecule type" value="Genomic_DNA"/>
</dbReference>
<comment type="subunit">
    <text evidence="8">Monomer.</text>
</comment>
<feature type="binding site" evidence="8">
    <location>
        <position position="25"/>
    </location>
    <ligand>
        <name>tRNA</name>
        <dbReference type="ChEBI" id="CHEBI:17843"/>
    </ligand>
</feature>
<gene>
    <name evidence="8 11" type="primary">pth</name>
    <name evidence="11" type="ORF">L1O03_06375</name>
</gene>
<dbReference type="GO" id="GO:0005737">
    <property type="term" value="C:cytoplasm"/>
    <property type="evidence" value="ECO:0007669"/>
    <property type="project" value="UniProtKB-SubCell"/>
</dbReference>
<evidence type="ECO:0000313" key="12">
    <source>
        <dbReference type="Proteomes" id="UP001139336"/>
    </source>
</evidence>
<dbReference type="GO" id="GO:0004045">
    <property type="term" value="F:peptidyl-tRNA hydrolase activity"/>
    <property type="evidence" value="ECO:0007669"/>
    <property type="project" value="UniProtKB-UniRule"/>
</dbReference>
<evidence type="ECO:0000256" key="5">
    <source>
        <dbReference type="ARBA" id="ARBA00038063"/>
    </source>
</evidence>
<keyword evidence="4 8" id="KW-0694">RNA-binding</keyword>
<evidence type="ECO:0000256" key="6">
    <source>
        <dbReference type="ARBA" id="ARBA00048707"/>
    </source>
</evidence>
<comment type="caution">
    <text evidence="11">The sequence shown here is derived from an EMBL/GenBank/DDBJ whole genome shotgun (WGS) entry which is preliminary data.</text>
</comment>
<evidence type="ECO:0000256" key="3">
    <source>
        <dbReference type="ARBA" id="ARBA00022801"/>
    </source>
</evidence>
<dbReference type="InterPro" id="IPR001328">
    <property type="entry name" value="Pept_tRNA_hydro"/>
</dbReference>
<feature type="binding site" evidence="8">
    <location>
        <position position="124"/>
    </location>
    <ligand>
        <name>tRNA</name>
        <dbReference type="ChEBI" id="CHEBI:17843"/>
    </ligand>
</feature>
<dbReference type="GO" id="GO:0072344">
    <property type="term" value="P:rescue of stalled ribosome"/>
    <property type="evidence" value="ECO:0007669"/>
    <property type="project" value="UniProtKB-UniRule"/>
</dbReference>
<dbReference type="NCBIfam" id="TIGR00447">
    <property type="entry name" value="pth"/>
    <property type="match status" value="1"/>
</dbReference>
<evidence type="ECO:0000256" key="9">
    <source>
        <dbReference type="RuleBase" id="RU000673"/>
    </source>
</evidence>
<sequence length="197" mass="20783">MSTETLEAEGVSWLVVGLGNPGPRYEATRHNVGAMAIDDLLAVNGDLLRPVSGLPCQVARVEWDGVPVLLVRPTTFMNNSGEAIGPLARALGVPAERVIVAHDELDLPFGTVKLKQGGNENGHNGLKSTSGALGTRDYLRIRIGIGRPPRGTSVPDYVLGPVDSGATLDELIARAAEGARLIVTEGLAKAQNRIHSR</sequence>